<gene>
    <name evidence="10" type="ORF">RN001_001683</name>
</gene>
<evidence type="ECO:0000256" key="8">
    <source>
        <dbReference type="ARBA" id="ARBA00023136"/>
    </source>
</evidence>
<organism evidence="10 11">
    <name type="scientific">Aquatica leii</name>
    <dbReference type="NCBI Taxonomy" id="1421715"/>
    <lineage>
        <taxon>Eukaryota</taxon>
        <taxon>Metazoa</taxon>
        <taxon>Ecdysozoa</taxon>
        <taxon>Arthropoda</taxon>
        <taxon>Hexapoda</taxon>
        <taxon>Insecta</taxon>
        <taxon>Pterygota</taxon>
        <taxon>Neoptera</taxon>
        <taxon>Endopterygota</taxon>
        <taxon>Coleoptera</taxon>
        <taxon>Polyphaga</taxon>
        <taxon>Elateriformia</taxon>
        <taxon>Elateroidea</taxon>
        <taxon>Lampyridae</taxon>
        <taxon>Luciolinae</taxon>
        <taxon>Aquatica</taxon>
    </lineage>
</organism>
<dbReference type="Proteomes" id="UP001353858">
    <property type="component" value="Unassembled WGS sequence"/>
</dbReference>
<name>A0AAN7Q808_9COLE</name>
<keyword evidence="4 9" id="KW-0375">Hydrogen ion transport</keyword>
<dbReference type="InterPro" id="IPR013837">
    <property type="entry name" value="ATP_synth_F0_suB"/>
</dbReference>
<evidence type="ECO:0000256" key="6">
    <source>
        <dbReference type="ARBA" id="ARBA00023065"/>
    </source>
</evidence>
<dbReference type="GO" id="GO:0005743">
    <property type="term" value="C:mitochondrial inner membrane"/>
    <property type="evidence" value="ECO:0007669"/>
    <property type="project" value="UniProtKB-SubCell"/>
</dbReference>
<sequence>MLSTRIKLFIKDIRSYKEFSGINIVNKCCFSNNSCMKGDKKDEKIKLVRQEPGIVRLGFIPNEWFEFFFNKTGVTGLGTLCFTVGTFLFSKEYYVLEHEYYNGLSLGLLCGIATKYIGPDLAKFLDKEIDEYENELNQGREGEKKSIEECIQHEQKLQLSAEGQLILLEAKRENVALQREAAYRERCMHAYTETRKRLEFCITREAIEKAMAKRCMTDWVVEQVRVAISKEIEDSALSKCMEDLKHLTETFETLKTPYPEESIETFDPNSDKKK</sequence>
<comment type="similarity">
    <text evidence="1 9">Belongs to the eukaryotic ATPase B chain family.</text>
</comment>
<dbReference type="GO" id="GO:0045259">
    <property type="term" value="C:proton-transporting ATP synthase complex"/>
    <property type="evidence" value="ECO:0007669"/>
    <property type="project" value="UniProtKB-KW"/>
</dbReference>
<keyword evidence="7 9" id="KW-0496">Mitochondrion</keyword>
<proteinExistence type="inferred from homology"/>
<dbReference type="AlphaFoldDB" id="A0AAN7Q808"/>
<comment type="function">
    <text evidence="9">Subunit b, of the mitochondrial membrane ATP synthase complex (F(1)F(0) ATP synthase or Complex V) that produces ATP from ADP in the presence of a proton gradient across the membrane which is generated by electron transport complexes of the respiratory chain. ATP synthase complex consist of a soluble F(1) head domain - the catalytic core - and a membrane F(1) domain - the membrane proton channel. These two domains are linked by a central stalk rotating inside the F(1) region and a stationary peripheral stalk. During catalysis, ATP synthesis in the catalytic domain of F(1) is coupled via a rotary mechanism of the central stalk subunits to proton translocation. In vivo, can only synthesize ATP although its ATP hydrolase activity can be activated artificially in vitro. Part of the complex F(0) domain. Part of the complex F(0) domain and the peripheric stalk, which acts as a stator to hold the catalytic alpha(3)beta(3) subcomplex and subunit a/ATP6 static relative to the rotary elements.</text>
</comment>
<comment type="caution">
    <text evidence="10">The sequence shown here is derived from an EMBL/GenBank/DDBJ whole genome shotgun (WGS) entry which is preliminary data.</text>
</comment>
<dbReference type="Pfam" id="PF05405">
    <property type="entry name" value="Mt_ATP-synt_B"/>
    <property type="match status" value="1"/>
</dbReference>
<evidence type="ECO:0000256" key="2">
    <source>
        <dbReference type="ARBA" id="ARBA00022448"/>
    </source>
</evidence>
<evidence type="ECO:0000313" key="11">
    <source>
        <dbReference type="Proteomes" id="UP001353858"/>
    </source>
</evidence>
<comment type="subcellular location">
    <subcellularLocation>
        <location evidence="9">Mitochondrion</location>
    </subcellularLocation>
    <subcellularLocation>
        <location evidence="9">Mitochondrion inner membrane</location>
    </subcellularLocation>
</comment>
<keyword evidence="8 9" id="KW-0472">Membrane</keyword>
<dbReference type="SUPFAM" id="SSF161060">
    <property type="entry name" value="ATP synthase B chain-like"/>
    <property type="match status" value="1"/>
</dbReference>
<evidence type="ECO:0000256" key="4">
    <source>
        <dbReference type="ARBA" id="ARBA00022781"/>
    </source>
</evidence>
<evidence type="ECO:0000256" key="7">
    <source>
        <dbReference type="ARBA" id="ARBA00023128"/>
    </source>
</evidence>
<protein>
    <recommendedName>
        <fullName evidence="9">ATP synthase subunit b</fullName>
    </recommendedName>
</protein>
<evidence type="ECO:0000256" key="9">
    <source>
        <dbReference type="RuleBase" id="RU368017"/>
    </source>
</evidence>
<keyword evidence="2 9" id="KW-0813">Transport</keyword>
<reference evidence="11" key="1">
    <citation type="submission" date="2023-01" db="EMBL/GenBank/DDBJ databases">
        <title>Key to firefly adult light organ development and bioluminescence: homeobox transcription factors regulate luciferase expression and transportation to peroxisome.</title>
        <authorList>
            <person name="Fu X."/>
        </authorList>
    </citation>
    <scope>NUCLEOTIDE SEQUENCE [LARGE SCALE GENOMIC DNA]</scope>
</reference>
<evidence type="ECO:0000313" key="10">
    <source>
        <dbReference type="EMBL" id="KAK4885412.1"/>
    </source>
</evidence>
<dbReference type="Gene3D" id="1.20.5.2210">
    <property type="match status" value="1"/>
</dbReference>
<keyword evidence="5 9" id="KW-0999">Mitochondrion inner membrane</keyword>
<dbReference type="InterPro" id="IPR008688">
    <property type="entry name" value="ATP_synth_Bsub_B/MI25"/>
</dbReference>
<evidence type="ECO:0000256" key="3">
    <source>
        <dbReference type="ARBA" id="ARBA00022547"/>
    </source>
</evidence>
<evidence type="ECO:0000256" key="5">
    <source>
        <dbReference type="ARBA" id="ARBA00022792"/>
    </source>
</evidence>
<evidence type="ECO:0000256" key="1">
    <source>
        <dbReference type="ARBA" id="ARBA00007479"/>
    </source>
</evidence>
<dbReference type="EMBL" id="JARPUR010000001">
    <property type="protein sequence ID" value="KAK4885412.1"/>
    <property type="molecule type" value="Genomic_DNA"/>
</dbReference>
<keyword evidence="6 9" id="KW-0406">Ion transport</keyword>
<keyword evidence="11" id="KW-1185">Reference proteome</keyword>
<accession>A0AAN7Q808</accession>
<comment type="subunit">
    <text evidence="9">F-type ATPases have 2 components, CF(1) - the catalytic core - and CF(0) - the membrane proton channel. CF(1) and CF(0) have multiple subunits.</text>
</comment>
<dbReference type="PANTHER" id="PTHR12733">
    <property type="entry name" value="MITOCHONDRIAL ATP SYNTHASE B CHAIN"/>
    <property type="match status" value="1"/>
</dbReference>
<dbReference type="PANTHER" id="PTHR12733:SF3">
    <property type="entry name" value="ATP SYNTHASE F(0) COMPLEX SUBUNIT B1, MITOCHONDRIAL"/>
    <property type="match status" value="1"/>
</dbReference>
<keyword evidence="3 9" id="KW-0138">CF(0)</keyword>
<dbReference type="GO" id="GO:0046933">
    <property type="term" value="F:proton-transporting ATP synthase activity, rotational mechanism"/>
    <property type="evidence" value="ECO:0007669"/>
    <property type="project" value="TreeGrafter"/>
</dbReference>